<dbReference type="GO" id="GO:0004812">
    <property type="term" value="F:aminoacyl-tRNA ligase activity"/>
    <property type="evidence" value="ECO:0007669"/>
    <property type="project" value="InterPro"/>
</dbReference>
<feature type="transmembrane region" description="Helical" evidence="1">
    <location>
        <begin position="233"/>
        <end position="254"/>
    </location>
</feature>
<keyword evidence="1" id="KW-1133">Transmembrane helix</keyword>
<feature type="domain" description="DUF6534" evidence="2">
    <location>
        <begin position="173"/>
        <end position="259"/>
    </location>
</feature>
<feature type="transmembrane region" description="Helical" evidence="1">
    <location>
        <begin position="53"/>
        <end position="76"/>
    </location>
</feature>
<organism evidence="3 4">
    <name type="scientific">Mycena belliarum</name>
    <dbReference type="NCBI Taxonomy" id="1033014"/>
    <lineage>
        <taxon>Eukaryota</taxon>
        <taxon>Fungi</taxon>
        <taxon>Dikarya</taxon>
        <taxon>Basidiomycota</taxon>
        <taxon>Agaricomycotina</taxon>
        <taxon>Agaricomycetes</taxon>
        <taxon>Agaricomycetidae</taxon>
        <taxon>Agaricales</taxon>
        <taxon>Marasmiineae</taxon>
        <taxon>Mycenaceae</taxon>
        <taxon>Mycena</taxon>
    </lineage>
</organism>
<dbReference type="PANTHER" id="PTHR40465">
    <property type="entry name" value="CHROMOSOME 1, WHOLE GENOME SHOTGUN SEQUENCE"/>
    <property type="match status" value="1"/>
</dbReference>
<comment type="caution">
    <text evidence="3">The sequence shown here is derived from an EMBL/GenBank/DDBJ whole genome shotgun (WGS) entry which is preliminary data.</text>
</comment>
<evidence type="ECO:0000256" key="1">
    <source>
        <dbReference type="SAM" id="Phobius"/>
    </source>
</evidence>
<evidence type="ECO:0000259" key="2">
    <source>
        <dbReference type="Pfam" id="PF20152"/>
    </source>
</evidence>
<proteinExistence type="predicted"/>
<keyword evidence="1" id="KW-0472">Membrane</keyword>
<dbReference type="PANTHER" id="PTHR40465:SF1">
    <property type="entry name" value="DUF6534 DOMAIN-CONTAINING PROTEIN"/>
    <property type="match status" value="1"/>
</dbReference>
<feature type="transmembrane region" description="Helical" evidence="1">
    <location>
        <begin position="20"/>
        <end position="41"/>
    </location>
</feature>
<gene>
    <name evidence="3" type="ORF">B0H15DRAFT_344939</name>
</gene>
<dbReference type="GO" id="GO:0005524">
    <property type="term" value="F:ATP binding"/>
    <property type="evidence" value="ECO:0007669"/>
    <property type="project" value="InterPro"/>
</dbReference>
<feature type="transmembrane region" description="Helical" evidence="1">
    <location>
        <begin position="96"/>
        <end position="114"/>
    </location>
</feature>
<sequence length="316" mass="34342">MSPLPSTQTPTLGNTLGAIFLAVVLSCILFGVSTLQVYHYYHYYPNDTRVHKISVGVLWVLDATHLSLTIASTYHYAVRGFGDFAGLQIVTWPVKLAITINVIIVLLVHSLYTSRVWRLSGYHRGVIGYLVAAVVLAGSGIGVVLAIESWGLRTWADSAAMDWAVLASFAAGTAIDILLSGAMCFYLRKSKGAGMRLNSRISTLIQYTLSTGVFTSAMSLACFFTFILMPHNLVFLSITYLLTRLYVNSFMAMLNARQRGPRTGTDSDAYALSRSHPTSGVRVSTVAFTHGSAPLAQPRDVERVRPPLSTAPNALS</sequence>
<feature type="transmembrane region" description="Helical" evidence="1">
    <location>
        <begin position="126"/>
        <end position="151"/>
    </location>
</feature>
<dbReference type="EMBL" id="JARJCN010000030">
    <property type="protein sequence ID" value="KAJ7086872.1"/>
    <property type="molecule type" value="Genomic_DNA"/>
</dbReference>
<evidence type="ECO:0000313" key="4">
    <source>
        <dbReference type="Proteomes" id="UP001222325"/>
    </source>
</evidence>
<dbReference type="InterPro" id="IPR045339">
    <property type="entry name" value="DUF6534"/>
</dbReference>
<reference evidence="3" key="1">
    <citation type="submission" date="2023-03" db="EMBL/GenBank/DDBJ databases">
        <title>Massive genome expansion in bonnet fungi (Mycena s.s.) driven by repeated elements and novel gene families across ecological guilds.</title>
        <authorList>
            <consortium name="Lawrence Berkeley National Laboratory"/>
            <person name="Harder C.B."/>
            <person name="Miyauchi S."/>
            <person name="Viragh M."/>
            <person name="Kuo A."/>
            <person name="Thoen E."/>
            <person name="Andreopoulos B."/>
            <person name="Lu D."/>
            <person name="Skrede I."/>
            <person name="Drula E."/>
            <person name="Henrissat B."/>
            <person name="Morin E."/>
            <person name="Kohler A."/>
            <person name="Barry K."/>
            <person name="LaButti K."/>
            <person name="Morin E."/>
            <person name="Salamov A."/>
            <person name="Lipzen A."/>
            <person name="Mereny Z."/>
            <person name="Hegedus B."/>
            <person name="Baldrian P."/>
            <person name="Stursova M."/>
            <person name="Weitz H."/>
            <person name="Taylor A."/>
            <person name="Grigoriev I.V."/>
            <person name="Nagy L.G."/>
            <person name="Martin F."/>
            <person name="Kauserud H."/>
        </authorList>
    </citation>
    <scope>NUCLEOTIDE SEQUENCE</scope>
    <source>
        <strain evidence="3">CBHHK173m</strain>
    </source>
</reference>
<accession>A0AAD6U607</accession>
<keyword evidence="4" id="KW-1185">Reference proteome</keyword>
<feature type="transmembrane region" description="Helical" evidence="1">
    <location>
        <begin position="163"/>
        <end position="187"/>
    </location>
</feature>
<dbReference type="AlphaFoldDB" id="A0AAD6U607"/>
<dbReference type="InterPro" id="IPR001412">
    <property type="entry name" value="aa-tRNA-synth_I_CS"/>
</dbReference>
<dbReference type="GO" id="GO:0006418">
    <property type="term" value="P:tRNA aminoacylation for protein translation"/>
    <property type="evidence" value="ECO:0007669"/>
    <property type="project" value="InterPro"/>
</dbReference>
<name>A0AAD6U607_9AGAR</name>
<protein>
    <recommendedName>
        <fullName evidence="2">DUF6534 domain-containing protein</fullName>
    </recommendedName>
</protein>
<feature type="transmembrane region" description="Helical" evidence="1">
    <location>
        <begin position="207"/>
        <end position="227"/>
    </location>
</feature>
<dbReference type="Pfam" id="PF20152">
    <property type="entry name" value="DUF6534"/>
    <property type="match status" value="1"/>
</dbReference>
<dbReference type="Proteomes" id="UP001222325">
    <property type="component" value="Unassembled WGS sequence"/>
</dbReference>
<dbReference type="PROSITE" id="PS00178">
    <property type="entry name" value="AA_TRNA_LIGASE_I"/>
    <property type="match status" value="1"/>
</dbReference>
<keyword evidence="1" id="KW-0812">Transmembrane</keyword>
<evidence type="ECO:0000313" key="3">
    <source>
        <dbReference type="EMBL" id="KAJ7086872.1"/>
    </source>
</evidence>